<comment type="caution">
    <text evidence="2">The sequence shown here is derived from an EMBL/GenBank/DDBJ whole genome shotgun (WGS) entry which is preliminary data.</text>
</comment>
<evidence type="ECO:0000313" key="2">
    <source>
        <dbReference type="EMBL" id="KAG6950360.1"/>
    </source>
</evidence>
<dbReference type="AlphaFoldDB" id="A0A8T1TZN5"/>
<protein>
    <submittedName>
        <fullName evidence="2">Uncharacterized protein</fullName>
    </submittedName>
</protein>
<sequence>MEKLFQVLKHKSAVFINVHMVYPVNAFTICLYAKYDPKTHPLQNGRNALHVDDDERQISVTIEQVPPLEAKSSKKSLKSLPSPGYSCLSSPLEELRGSSCKE</sequence>
<dbReference type="Proteomes" id="UP000688947">
    <property type="component" value="Unassembled WGS sequence"/>
</dbReference>
<dbReference type="VEuPathDB" id="FungiDB:PC110_g5544"/>
<evidence type="ECO:0000256" key="1">
    <source>
        <dbReference type="SAM" id="MobiDB-lite"/>
    </source>
</evidence>
<name>A0A8T1TZN5_9STRA</name>
<organism evidence="2 3">
    <name type="scientific">Phytophthora cactorum</name>
    <dbReference type="NCBI Taxonomy" id="29920"/>
    <lineage>
        <taxon>Eukaryota</taxon>
        <taxon>Sar</taxon>
        <taxon>Stramenopiles</taxon>
        <taxon>Oomycota</taxon>
        <taxon>Peronosporomycetes</taxon>
        <taxon>Peronosporales</taxon>
        <taxon>Peronosporaceae</taxon>
        <taxon>Phytophthora</taxon>
    </lineage>
</organism>
<dbReference type="OrthoDB" id="10299705at2759"/>
<evidence type="ECO:0000313" key="3">
    <source>
        <dbReference type="Proteomes" id="UP000688947"/>
    </source>
</evidence>
<gene>
    <name evidence="2" type="ORF">JG687_00014307</name>
</gene>
<accession>A0A8T1TZN5</accession>
<dbReference type="EMBL" id="JAENGZ010001140">
    <property type="protein sequence ID" value="KAG6950360.1"/>
    <property type="molecule type" value="Genomic_DNA"/>
</dbReference>
<reference evidence="2" key="1">
    <citation type="submission" date="2021-01" db="EMBL/GenBank/DDBJ databases">
        <title>Phytophthora aleatoria, a newly-described species from Pinus radiata is distinct from Phytophthora cactorum isolates based on comparative genomics.</title>
        <authorList>
            <person name="Mcdougal R."/>
            <person name="Panda P."/>
            <person name="Williams N."/>
            <person name="Studholme D.J."/>
        </authorList>
    </citation>
    <scope>NUCLEOTIDE SEQUENCE</scope>
    <source>
        <strain evidence="2">NZFS 3830</strain>
    </source>
</reference>
<feature type="compositionally biased region" description="Basic and acidic residues" evidence="1">
    <location>
        <begin position="93"/>
        <end position="102"/>
    </location>
</feature>
<proteinExistence type="predicted"/>
<feature type="region of interest" description="Disordered" evidence="1">
    <location>
        <begin position="72"/>
        <end position="102"/>
    </location>
</feature>